<keyword evidence="1" id="KW-0732">Signal</keyword>
<name>A0A1B0CKD4_LUTLO</name>
<dbReference type="OrthoDB" id="6332063at2759"/>
<feature type="chain" id="PRO_5008405867" evidence="1">
    <location>
        <begin position="21"/>
        <end position="120"/>
    </location>
</feature>
<evidence type="ECO:0000313" key="3">
    <source>
        <dbReference type="Proteomes" id="UP000092461"/>
    </source>
</evidence>
<dbReference type="EnsemblMetazoa" id="LLOJ005071-RA">
    <property type="protein sequence ID" value="LLOJ005071-PA"/>
    <property type="gene ID" value="LLOJ005071"/>
</dbReference>
<dbReference type="Proteomes" id="UP000092461">
    <property type="component" value="Unassembled WGS sequence"/>
</dbReference>
<dbReference type="RefSeq" id="XP_055689089.1">
    <property type="nucleotide sequence ID" value="XM_055833114.1"/>
</dbReference>
<dbReference type="VEuPathDB" id="VectorBase:LLONM1_001085"/>
<evidence type="ECO:0000256" key="1">
    <source>
        <dbReference type="SAM" id="SignalP"/>
    </source>
</evidence>
<keyword evidence="3" id="KW-1185">Reference proteome</keyword>
<reference evidence="2" key="1">
    <citation type="submission" date="2020-05" db="UniProtKB">
        <authorList>
            <consortium name="EnsemblMetazoa"/>
        </authorList>
    </citation>
    <scope>IDENTIFICATION</scope>
    <source>
        <strain evidence="2">Jacobina</strain>
    </source>
</reference>
<dbReference type="AlphaFoldDB" id="A0A1B0CKD4"/>
<proteinExistence type="predicted"/>
<sequence>MQKVARIALVGLFCVILVVAYPQIDNNETLDEDSEIKLWEIERECAMLGGLCVHRDDCDHVTSTTGLCPSNKHYGVECCYKLKYRLTTCRNNLGECMDRCNPRIQRPATDCPGQVCCVLV</sequence>
<dbReference type="GeneID" id="129793281"/>
<organism evidence="2 3">
    <name type="scientific">Lutzomyia longipalpis</name>
    <name type="common">Sand fly</name>
    <dbReference type="NCBI Taxonomy" id="7200"/>
    <lineage>
        <taxon>Eukaryota</taxon>
        <taxon>Metazoa</taxon>
        <taxon>Ecdysozoa</taxon>
        <taxon>Arthropoda</taxon>
        <taxon>Hexapoda</taxon>
        <taxon>Insecta</taxon>
        <taxon>Pterygota</taxon>
        <taxon>Neoptera</taxon>
        <taxon>Endopterygota</taxon>
        <taxon>Diptera</taxon>
        <taxon>Nematocera</taxon>
        <taxon>Psychodoidea</taxon>
        <taxon>Psychodidae</taxon>
        <taxon>Lutzomyia</taxon>
        <taxon>Lutzomyia</taxon>
    </lineage>
</organism>
<evidence type="ECO:0000313" key="2">
    <source>
        <dbReference type="EnsemblMetazoa" id="LLOJ005071-PA"/>
    </source>
</evidence>
<protein>
    <submittedName>
        <fullName evidence="2">Uncharacterized protein</fullName>
    </submittedName>
</protein>
<dbReference type="VEuPathDB" id="VectorBase:LLOJ005071"/>
<dbReference type="EMBL" id="AJWK01016026">
    <property type="status" value="NOT_ANNOTATED_CDS"/>
    <property type="molecule type" value="Genomic_DNA"/>
</dbReference>
<feature type="signal peptide" evidence="1">
    <location>
        <begin position="1"/>
        <end position="20"/>
    </location>
</feature>
<dbReference type="KEGG" id="lll:129793281"/>
<accession>A0A1B0CKD4</accession>